<protein>
    <submittedName>
        <fullName evidence="2">Uncharacterized protein</fullName>
    </submittedName>
</protein>
<gene>
    <name evidence="2" type="ORF">IFM89_007018</name>
</gene>
<name>A0A835IMT0_9MAGN</name>
<comment type="caution">
    <text evidence="2">The sequence shown here is derived from an EMBL/GenBank/DDBJ whole genome shotgun (WGS) entry which is preliminary data.</text>
</comment>
<dbReference type="Proteomes" id="UP000631114">
    <property type="component" value="Unassembled WGS sequence"/>
</dbReference>
<proteinExistence type="predicted"/>
<dbReference type="AlphaFoldDB" id="A0A835IMT0"/>
<evidence type="ECO:0000313" key="3">
    <source>
        <dbReference type="Proteomes" id="UP000631114"/>
    </source>
</evidence>
<dbReference type="OrthoDB" id="10255969at2759"/>
<sequence length="205" mass="22879">MLCCVATAQAILDEQALQGHCCHREAALSLNIFTLGIKEERMKRQSGILNIVHSQVHVILSRFDIGLLPRNKFPSELMDRRTVAFQLVIPAVFLFFGLLFLKLKPHREQLSVTLTTSEFNPLLQGGGGGGPVSHYVEGGWIQRAEPRSYEFPDSEKALADAVEVAGPRLGPALISMSEYLISSLNESYQSRYKRNFADPTWCMLS</sequence>
<accession>A0A835IMT0</accession>
<keyword evidence="1" id="KW-0812">Transmembrane</keyword>
<keyword evidence="1" id="KW-0472">Membrane</keyword>
<keyword evidence="3" id="KW-1185">Reference proteome</keyword>
<keyword evidence="1" id="KW-1133">Transmembrane helix</keyword>
<evidence type="ECO:0000256" key="1">
    <source>
        <dbReference type="SAM" id="Phobius"/>
    </source>
</evidence>
<organism evidence="2 3">
    <name type="scientific">Coptis chinensis</name>
    <dbReference type="NCBI Taxonomy" id="261450"/>
    <lineage>
        <taxon>Eukaryota</taxon>
        <taxon>Viridiplantae</taxon>
        <taxon>Streptophyta</taxon>
        <taxon>Embryophyta</taxon>
        <taxon>Tracheophyta</taxon>
        <taxon>Spermatophyta</taxon>
        <taxon>Magnoliopsida</taxon>
        <taxon>Ranunculales</taxon>
        <taxon>Ranunculaceae</taxon>
        <taxon>Coptidoideae</taxon>
        <taxon>Coptis</taxon>
    </lineage>
</organism>
<reference evidence="2 3" key="1">
    <citation type="submission" date="2020-10" db="EMBL/GenBank/DDBJ databases">
        <title>The Coptis chinensis genome and diversification of protoberbering-type alkaloids.</title>
        <authorList>
            <person name="Wang B."/>
            <person name="Shu S."/>
            <person name="Song C."/>
            <person name="Liu Y."/>
        </authorList>
    </citation>
    <scope>NUCLEOTIDE SEQUENCE [LARGE SCALE GENOMIC DNA]</scope>
    <source>
        <strain evidence="2">HL-2020</strain>
        <tissue evidence="2">Leaf</tissue>
    </source>
</reference>
<evidence type="ECO:0000313" key="2">
    <source>
        <dbReference type="EMBL" id="KAF9619443.1"/>
    </source>
</evidence>
<dbReference type="EMBL" id="JADFTS010000002">
    <property type="protein sequence ID" value="KAF9619443.1"/>
    <property type="molecule type" value="Genomic_DNA"/>
</dbReference>
<feature type="transmembrane region" description="Helical" evidence="1">
    <location>
        <begin position="83"/>
        <end position="101"/>
    </location>
</feature>